<keyword evidence="3" id="KW-1185">Reference proteome</keyword>
<feature type="transmembrane region" description="Helical" evidence="1">
    <location>
        <begin position="237"/>
        <end position="255"/>
    </location>
</feature>
<feature type="transmembrane region" description="Helical" evidence="1">
    <location>
        <begin position="40"/>
        <end position="62"/>
    </location>
</feature>
<dbReference type="EMBL" id="PDLM01000002">
    <property type="protein sequence ID" value="RDW84703.1"/>
    <property type="molecule type" value="Genomic_DNA"/>
</dbReference>
<evidence type="ECO:0000313" key="3">
    <source>
        <dbReference type="Proteomes" id="UP000256645"/>
    </source>
</evidence>
<gene>
    <name evidence="2" type="ORF">BP6252_02293</name>
</gene>
<evidence type="ECO:0000313" key="2">
    <source>
        <dbReference type="EMBL" id="RDW84703.1"/>
    </source>
</evidence>
<sequence>MRTLSSVVSEISSASPKPLHSGSSIGYTPTAWYQFSVRTIVLVLLPLLSIAGGYGTMVLGGANGTFPHLMGLLDSENALFPGSSDPLLKSYTGITAIDRQLAVLVLFFAPVVDLSDSPLALFCIFGSGQFAAAWTLLVMESLRMGNKSKLVSYIGTVGFILQNISFAVTVPLYLLLHLFTSPVAKPFPGTHANSVLLVPTLDLAILPISITLGYIVPTILMGLQFPDIVSTATHQKLIALWQPFPIWTMIIHLVLRSCSSRISKMLTKEDEGNRPPAPQGASYLSMAKHVYRFVLALCMITHLPALLLAALPASMLPASADHLAALASGRVSDVYIPYFPLLSHKVDSFPTGVLTFLQWDLCIGSTALFLWSLVLYRNATTEKTIIDPNTALPSYVYQQLLSGEAGQRQEIWKTIAWKTAVWTLLAGPMGAVVILLWRKDEIVRQKVKQGI</sequence>
<proteinExistence type="predicted"/>
<accession>A0A3D8SEF2</accession>
<feature type="transmembrane region" description="Helical" evidence="1">
    <location>
        <begin position="150"/>
        <end position="176"/>
    </location>
</feature>
<feature type="transmembrane region" description="Helical" evidence="1">
    <location>
        <begin position="196"/>
        <end position="216"/>
    </location>
</feature>
<feature type="transmembrane region" description="Helical" evidence="1">
    <location>
        <begin position="119"/>
        <end position="138"/>
    </location>
</feature>
<name>A0A3D8SEF2_9HELO</name>
<protein>
    <submittedName>
        <fullName evidence="2">Uncharacterized protein</fullName>
    </submittedName>
</protein>
<feature type="transmembrane region" description="Helical" evidence="1">
    <location>
        <begin position="415"/>
        <end position="437"/>
    </location>
</feature>
<feature type="transmembrane region" description="Helical" evidence="1">
    <location>
        <begin position="290"/>
        <end position="311"/>
    </location>
</feature>
<evidence type="ECO:0000256" key="1">
    <source>
        <dbReference type="SAM" id="Phobius"/>
    </source>
</evidence>
<feature type="transmembrane region" description="Helical" evidence="1">
    <location>
        <begin position="353"/>
        <end position="376"/>
    </location>
</feature>
<dbReference type="OrthoDB" id="1669814at2759"/>
<dbReference type="AlphaFoldDB" id="A0A3D8SEF2"/>
<keyword evidence="1" id="KW-1133">Transmembrane helix</keyword>
<dbReference type="Proteomes" id="UP000256645">
    <property type="component" value="Unassembled WGS sequence"/>
</dbReference>
<reference evidence="2 3" key="1">
    <citation type="journal article" date="2018" name="IMA Fungus">
        <title>IMA Genome-F 9: Draft genome sequence of Annulohypoxylon stygium, Aspergillus mulundensis, Berkeleyomyces basicola (syn. Thielaviopsis basicola), Ceratocystis smalleyi, two Cercospora beticola strains, Coleophoma cylindrospora, Fusarium fracticaudum, Phialophora cf. hyalina, and Morchella septimelata.</title>
        <authorList>
            <person name="Wingfield B.D."/>
            <person name="Bills G.F."/>
            <person name="Dong Y."/>
            <person name="Huang W."/>
            <person name="Nel W.J."/>
            <person name="Swalarsk-Parry B.S."/>
            <person name="Vaghefi N."/>
            <person name="Wilken P.M."/>
            <person name="An Z."/>
            <person name="de Beer Z.W."/>
            <person name="De Vos L."/>
            <person name="Chen L."/>
            <person name="Duong T.A."/>
            <person name="Gao Y."/>
            <person name="Hammerbacher A."/>
            <person name="Kikkert J.R."/>
            <person name="Li Y."/>
            <person name="Li H."/>
            <person name="Li K."/>
            <person name="Li Q."/>
            <person name="Liu X."/>
            <person name="Ma X."/>
            <person name="Naidoo K."/>
            <person name="Pethybridge S.J."/>
            <person name="Sun J."/>
            <person name="Steenkamp E.T."/>
            <person name="van der Nest M.A."/>
            <person name="van Wyk S."/>
            <person name="Wingfield M.J."/>
            <person name="Xiong C."/>
            <person name="Yue Q."/>
            <person name="Zhang X."/>
        </authorList>
    </citation>
    <scope>NUCLEOTIDE SEQUENCE [LARGE SCALE GENOMIC DNA]</scope>
    <source>
        <strain evidence="2 3">BP6252</strain>
    </source>
</reference>
<dbReference type="STRING" id="1849047.A0A3D8SEF2"/>
<organism evidence="2 3">
    <name type="scientific">Coleophoma cylindrospora</name>
    <dbReference type="NCBI Taxonomy" id="1849047"/>
    <lineage>
        <taxon>Eukaryota</taxon>
        <taxon>Fungi</taxon>
        <taxon>Dikarya</taxon>
        <taxon>Ascomycota</taxon>
        <taxon>Pezizomycotina</taxon>
        <taxon>Leotiomycetes</taxon>
        <taxon>Helotiales</taxon>
        <taxon>Dermateaceae</taxon>
        <taxon>Coleophoma</taxon>
    </lineage>
</organism>
<keyword evidence="1" id="KW-0812">Transmembrane</keyword>
<keyword evidence="1" id="KW-0472">Membrane</keyword>
<comment type="caution">
    <text evidence="2">The sequence shown here is derived from an EMBL/GenBank/DDBJ whole genome shotgun (WGS) entry which is preliminary data.</text>
</comment>